<dbReference type="EMBL" id="LAXI01000016">
    <property type="protein sequence ID" value="KRS16079.1"/>
    <property type="molecule type" value="Genomic_DNA"/>
</dbReference>
<dbReference type="PATRIC" id="fig|540747.5.peg.1734"/>
<proteinExistence type="predicted"/>
<dbReference type="SUPFAM" id="SSF55729">
    <property type="entry name" value="Acyl-CoA N-acyltransferases (Nat)"/>
    <property type="match status" value="1"/>
</dbReference>
<keyword evidence="4" id="KW-1185">Reference proteome</keyword>
<dbReference type="Proteomes" id="UP000051401">
    <property type="component" value="Unassembled WGS sequence"/>
</dbReference>
<evidence type="ECO:0000313" key="2">
    <source>
        <dbReference type="EMBL" id="KRS16079.1"/>
    </source>
</evidence>
<dbReference type="Pfam" id="PF13480">
    <property type="entry name" value="Acetyltransf_6"/>
    <property type="match status" value="1"/>
</dbReference>
<organism evidence="2 4">
    <name type="scientific">Roseovarius indicus</name>
    <dbReference type="NCBI Taxonomy" id="540747"/>
    <lineage>
        <taxon>Bacteria</taxon>
        <taxon>Pseudomonadati</taxon>
        <taxon>Pseudomonadota</taxon>
        <taxon>Alphaproteobacteria</taxon>
        <taxon>Rhodobacterales</taxon>
        <taxon>Roseobacteraceae</taxon>
        <taxon>Roseovarius</taxon>
    </lineage>
</organism>
<reference evidence="3 5" key="2">
    <citation type="submission" date="2018-08" db="EMBL/GenBank/DDBJ databases">
        <title>Genetic Globetrotter - A new plasmid hitch-hiking vast phylogenetic and geographic distances.</title>
        <authorList>
            <person name="Vollmers J."/>
            <person name="Petersen J."/>
        </authorList>
    </citation>
    <scope>NUCLEOTIDE SEQUENCE [LARGE SCALE GENOMIC DNA]</scope>
    <source>
        <strain evidence="3 5">DSM 26383</strain>
    </source>
</reference>
<dbReference type="KEGG" id="rid:RIdsm_00693"/>
<dbReference type="InterPro" id="IPR038740">
    <property type="entry name" value="BioF2-like_GNAT_dom"/>
</dbReference>
<dbReference type="RefSeq" id="WP_082647470.1">
    <property type="nucleotide sequence ID" value="NZ_CP031598.1"/>
</dbReference>
<gene>
    <name evidence="3" type="ORF">RIdsm_00693</name>
    <name evidence="2" type="ORF">XM52_19890</name>
</gene>
<dbReference type="Gene3D" id="3.40.630.30">
    <property type="match status" value="1"/>
</dbReference>
<evidence type="ECO:0000313" key="5">
    <source>
        <dbReference type="Proteomes" id="UP000325785"/>
    </source>
</evidence>
<dbReference type="EMBL" id="CP031598">
    <property type="protein sequence ID" value="QEW24909.1"/>
    <property type="molecule type" value="Genomic_DNA"/>
</dbReference>
<accession>A0A0T5P558</accession>
<dbReference type="STRING" id="540747.SAMN04488031_109205"/>
<evidence type="ECO:0000259" key="1">
    <source>
        <dbReference type="Pfam" id="PF13480"/>
    </source>
</evidence>
<reference evidence="2 4" key="1">
    <citation type="submission" date="2015-04" db="EMBL/GenBank/DDBJ databases">
        <title>The draft genome sequence of Roseovarius indicus B108T.</title>
        <authorList>
            <person name="Li G."/>
            <person name="Lai Q."/>
            <person name="Shao Z."/>
            <person name="Yan P."/>
        </authorList>
    </citation>
    <scope>NUCLEOTIDE SEQUENCE [LARGE SCALE GENOMIC DNA]</scope>
    <source>
        <strain evidence="2 4">B108</strain>
    </source>
</reference>
<name>A0A0T5P558_9RHOB</name>
<protein>
    <submittedName>
        <fullName evidence="3">Protein involved in cellulose biosynthesis (CelD)</fullName>
    </submittedName>
</protein>
<evidence type="ECO:0000313" key="4">
    <source>
        <dbReference type="Proteomes" id="UP000051401"/>
    </source>
</evidence>
<feature type="domain" description="BioF2-like acetyltransferase" evidence="1">
    <location>
        <begin position="216"/>
        <end position="359"/>
    </location>
</feature>
<evidence type="ECO:0000313" key="3">
    <source>
        <dbReference type="EMBL" id="QEW24909.1"/>
    </source>
</evidence>
<sequence>MKQHTPMHLSEPFAGPAAVQPSAGSTIDLTVSSVATVEDLQELQSEWEYLSSRDGESGLYLSFPWMSRLLKANHGRWRVYTVRTDDSERRLVCLFPATVEPQSGDDGSDLGDRLGAAGRLTLSDRTGFLCDPDFSEEGPAALARQLAGERWGRISLRYEPTGIRSRAFAGAFDKARFRVSWKDHFINNGQTNYLITPTIDLPDSFETYLASHLGAQTRRSMRRAIRKHLESGECRVTIADDRTLEKDLGILADIWCSQWSAEYDDKALTRSVRRHRRYYLMAHELDAFRLSILWRGDTPLGAQACVIDRLHGDLIAKQGARVLSETLPVGNLLLLNEARWAIEAGLRRFDLGHGDTAYKYSLGASEKVTQYFSIRRRSDARG</sequence>
<dbReference type="Proteomes" id="UP000325785">
    <property type="component" value="Chromosome"/>
</dbReference>
<dbReference type="AlphaFoldDB" id="A0A0T5P558"/>
<dbReference type="OrthoDB" id="9808976at2"/>
<dbReference type="InterPro" id="IPR016181">
    <property type="entry name" value="Acyl_CoA_acyltransferase"/>
</dbReference>